<dbReference type="EMBL" id="CP045810">
    <property type="protein sequence ID" value="QHN38556.1"/>
    <property type="molecule type" value="Genomic_DNA"/>
</dbReference>
<organism evidence="1">
    <name type="scientific">Gordonia amarae</name>
    <dbReference type="NCBI Taxonomy" id="36821"/>
    <lineage>
        <taxon>Bacteria</taxon>
        <taxon>Bacillati</taxon>
        <taxon>Actinomycetota</taxon>
        <taxon>Actinomycetes</taxon>
        <taxon>Mycobacteriales</taxon>
        <taxon>Gordoniaceae</taxon>
        <taxon>Gordonia</taxon>
    </lineage>
</organism>
<sequence length="344" mass="36902">MQGVKTFQNFVVRDEVDGKAETFWAIVALAVVAALVAVIAILYIHPTGQVEYRAQMTESGGIAAGTEVRVAGVPIGKVREVTLGAGKDEGKVNVTMAVDDTVFVGDQTSLQVRMLTVVGGAYVALLPAGERPLGTSVIPAERTTVPYSTAEVIDDAAKLVPEIDTPKLRKVAVTMTDALDSAPGAVRGILSDVEKLTGLVNQQQNQIRSLADIGEEYTTKLADQKKVLVEMIRRIRAVLPVMVGYKDRGILTYNSLGDLVLYVGDVLGKPYMTEIKPQLDMLTDTASAEKTQKTIARMDTAITALKQIVDKLSAIVYPGGVKLDFSQQVIDDRIVCIPIAGRSC</sequence>
<name>A0A857LK73_9ACTN</name>
<dbReference type="PANTHER" id="PTHR33371">
    <property type="entry name" value="INTERMEMBRANE PHOSPHOLIPID TRANSPORT SYSTEM BINDING PROTEIN MLAD-RELATED"/>
    <property type="match status" value="1"/>
</dbReference>
<dbReference type="RefSeq" id="WP_005187968.1">
    <property type="nucleotide sequence ID" value="NZ_CP045804.1"/>
</dbReference>
<dbReference type="InterPro" id="IPR052336">
    <property type="entry name" value="MlaD_Phospholipid_Transporter"/>
</dbReference>
<evidence type="ECO:0000313" key="1">
    <source>
        <dbReference type="EMBL" id="QHN38556.1"/>
    </source>
</evidence>
<dbReference type="PANTHER" id="PTHR33371:SF4">
    <property type="entry name" value="INTERMEMBRANE PHOSPHOLIPID TRANSPORT SYSTEM BINDING PROTEIN MLAD"/>
    <property type="match status" value="1"/>
</dbReference>
<dbReference type="AlphaFoldDB" id="A0A857LK73"/>
<dbReference type="Pfam" id="PF02470">
    <property type="entry name" value="MlaD"/>
    <property type="match status" value="1"/>
</dbReference>
<dbReference type="InterPro" id="IPR003399">
    <property type="entry name" value="Mce/MlaD"/>
</dbReference>
<reference evidence="1" key="1">
    <citation type="journal article" date="2021" name="Nat. Microbiol.">
        <title>Cocultivation of an ultrasmall environmental parasitic bacterium with lytic ability against bacteria associated with wastewater foams.</title>
        <authorList>
            <person name="Batinovic S."/>
            <person name="Rose J.J.A."/>
            <person name="Ratcliffe J."/>
            <person name="Seviour R.J."/>
            <person name="Petrovski S."/>
        </authorList>
    </citation>
    <scope>NUCLEOTIDE SEQUENCE</scope>
    <source>
        <strain evidence="1">CON44</strain>
    </source>
</reference>
<accession>A0A857LK73</accession>
<gene>
    <name evidence="1" type="ORF">GII30_04625</name>
</gene>
<proteinExistence type="predicted"/>
<protein>
    <submittedName>
        <fullName evidence="1">MCE family protein</fullName>
    </submittedName>
</protein>